<dbReference type="OrthoDB" id="9860073at2"/>
<organism evidence="2 3">
    <name type="scientific">Marinobacterium aestuarii</name>
    <dbReference type="NCBI Taxonomy" id="1821621"/>
    <lineage>
        <taxon>Bacteria</taxon>
        <taxon>Pseudomonadati</taxon>
        <taxon>Pseudomonadota</taxon>
        <taxon>Gammaproteobacteria</taxon>
        <taxon>Oceanospirillales</taxon>
        <taxon>Oceanospirillaceae</taxon>
        <taxon>Marinobacterium</taxon>
    </lineage>
</organism>
<reference evidence="3" key="1">
    <citation type="submission" date="2016-05" db="EMBL/GenBank/DDBJ databases">
        <authorList>
            <person name="Baek K."/>
            <person name="Yang S.-J."/>
        </authorList>
    </citation>
    <scope>NUCLEOTIDE SEQUENCE [LARGE SCALE GENOMIC DNA]</scope>
    <source>
        <strain evidence="3">ST58-10</strain>
    </source>
</reference>
<protein>
    <submittedName>
        <fullName evidence="2">Uncharacterized protein</fullName>
    </submittedName>
</protein>
<evidence type="ECO:0000313" key="2">
    <source>
        <dbReference type="EMBL" id="ANG62010.1"/>
    </source>
</evidence>
<accession>A0A1A9EW87</accession>
<name>A0A1A9EW87_9GAMM</name>
<dbReference type="KEGG" id="mars:A8C75_05580"/>
<sequence length="93" mass="10348">MQIGSSFRLPAPRAALKRRQADRSATEPQELVREGEWEPRLASQGQGRRRDAQADAHFASLDYHSQRALLAYDATQSRNPSGLADVAFVDVLI</sequence>
<evidence type="ECO:0000313" key="3">
    <source>
        <dbReference type="Proteomes" id="UP000078070"/>
    </source>
</evidence>
<reference evidence="2 3" key="2">
    <citation type="journal article" date="2018" name="Int. J. Syst. Evol. Microbiol.">
        <title>Marinobacterium aestuarii sp. nov., a benzene-degrading marine bacterium isolated from estuary sediment.</title>
        <authorList>
            <person name="Bae S.S."/>
            <person name="Jung J."/>
            <person name="Chung D."/>
            <person name="Baek K."/>
        </authorList>
    </citation>
    <scope>NUCLEOTIDE SEQUENCE [LARGE SCALE GENOMIC DNA]</scope>
    <source>
        <strain evidence="2 3">ST58-10</strain>
    </source>
</reference>
<dbReference type="RefSeq" id="WP_067379267.1">
    <property type="nucleotide sequence ID" value="NZ_CP015839.1"/>
</dbReference>
<dbReference type="AlphaFoldDB" id="A0A1A9EW87"/>
<keyword evidence="3" id="KW-1185">Reference proteome</keyword>
<dbReference type="EMBL" id="CP015839">
    <property type="protein sequence ID" value="ANG62010.1"/>
    <property type="molecule type" value="Genomic_DNA"/>
</dbReference>
<gene>
    <name evidence="2" type="ORF">A8C75_05580</name>
</gene>
<feature type="region of interest" description="Disordered" evidence="1">
    <location>
        <begin position="1"/>
        <end position="54"/>
    </location>
</feature>
<evidence type="ECO:0000256" key="1">
    <source>
        <dbReference type="SAM" id="MobiDB-lite"/>
    </source>
</evidence>
<feature type="compositionally biased region" description="Basic and acidic residues" evidence="1">
    <location>
        <begin position="19"/>
        <end position="39"/>
    </location>
</feature>
<proteinExistence type="predicted"/>
<dbReference type="STRING" id="1821621.A8C75_05580"/>
<dbReference type="Proteomes" id="UP000078070">
    <property type="component" value="Chromosome"/>
</dbReference>